<organism evidence="3 4">
    <name type="scientific">Parasphingorhabdus halotolerans</name>
    <dbReference type="NCBI Taxonomy" id="2725558"/>
    <lineage>
        <taxon>Bacteria</taxon>
        <taxon>Pseudomonadati</taxon>
        <taxon>Pseudomonadota</taxon>
        <taxon>Alphaproteobacteria</taxon>
        <taxon>Sphingomonadales</taxon>
        <taxon>Sphingomonadaceae</taxon>
        <taxon>Parasphingorhabdus</taxon>
    </lineage>
</organism>
<dbReference type="Gene3D" id="3.50.50.60">
    <property type="entry name" value="FAD/NAD(P)-binding domain"/>
    <property type="match status" value="1"/>
</dbReference>
<dbReference type="Proteomes" id="UP000501600">
    <property type="component" value="Chromosome"/>
</dbReference>
<dbReference type="AlphaFoldDB" id="A0A6H2DM74"/>
<protein>
    <submittedName>
        <fullName evidence="3">FAD-binding oxidoreductase</fullName>
    </submittedName>
</protein>
<accession>A0A6H2DM74</accession>
<dbReference type="GO" id="GO:0016491">
    <property type="term" value="F:oxidoreductase activity"/>
    <property type="evidence" value="ECO:0007669"/>
    <property type="project" value="UniProtKB-KW"/>
</dbReference>
<evidence type="ECO:0000256" key="1">
    <source>
        <dbReference type="ARBA" id="ARBA00023002"/>
    </source>
</evidence>
<dbReference type="RefSeq" id="WP_168818897.1">
    <property type="nucleotide sequence ID" value="NZ_CP051217.1"/>
</dbReference>
<gene>
    <name evidence="3" type="ORF">HF685_06970</name>
</gene>
<keyword evidence="1" id="KW-0560">Oxidoreductase</keyword>
<dbReference type="Pfam" id="PF01266">
    <property type="entry name" value="DAO"/>
    <property type="match status" value="1"/>
</dbReference>
<evidence type="ECO:0000313" key="4">
    <source>
        <dbReference type="Proteomes" id="UP000501600"/>
    </source>
</evidence>
<dbReference type="InterPro" id="IPR006076">
    <property type="entry name" value="FAD-dep_OxRdtase"/>
</dbReference>
<reference evidence="3 4" key="1">
    <citation type="submission" date="2020-04" db="EMBL/GenBank/DDBJ databases">
        <title>Genome sequence for Sphingorhabdus sp. strain M1.</title>
        <authorList>
            <person name="Park S.-J."/>
        </authorList>
    </citation>
    <scope>NUCLEOTIDE SEQUENCE [LARGE SCALE GENOMIC DNA]</scope>
    <source>
        <strain evidence="3 4">JK6</strain>
    </source>
</reference>
<dbReference type="PANTHER" id="PTHR13847">
    <property type="entry name" value="SARCOSINE DEHYDROGENASE-RELATED"/>
    <property type="match status" value="1"/>
</dbReference>
<evidence type="ECO:0000313" key="3">
    <source>
        <dbReference type="EMBL" id="QJB69055.1"/>
    </source>
</evidence>
<dbReference type="GO" id="GO:0005737">
    <property type="term" value="C:cytoplasm"/>
    <property type="evidence" value="ECO:0007669"/>
    <property type="project" value="TreeGrafter"/>
</dbReference>
<dbReference type="Gene3D" id="3.30.9.10">
    <property type="entry name" value="D-Amino Acid Oxidase, subunit A, domain 2"/>
    <property type="match status" value="1"/>
</dbReference>
<dbReference type="KEGG" id="phao:HF685_06970"/>
<dbReference type="PANTHER" id="PTHR13847:SF287">
    <property type="entry name" value="FAD-DEPENDENT OXIDOREDUCTASE DOMAIN-CONTAINING PROTEIN 1"/>
    <property type="match status" value="1"/>
</dbReference>
<dbReference type="EMBL" id="CP051217">
    <property type="protein sequence ID" value="QJB69055.1"/>
    <property type="molecule type" value="Genomic_DNA"/>
</dbReference>
<evidence type="ECO:0000259" key="2">
    <source>
        <dbReference type="Pfam" id="PF01266"/>
    </source>
</evidence>
<keyword evidence="4" id="KW-1185">Reference proteome</keyword>
<feature type="domain" description="FAD dependent oxidoreductase" evidence="2">
    <location>
        <begin position="9"/>
        <end position="348"/>
    </location>
</feature>
<dbReference type="SUPFAM" id="SSF51905">
    <property type="entry name" value="FAD/NAD(P)-binding domain"/>
    <property type="match status" value="1"/>
</dbReference>
<name>A0A6H2DM74_9SPHN</name>
<sequence>MNANKTFYDFAIIGAGIAGASIASELGGDASALLLEAESQPGYHATGRSAAFWTETYGGPQIQPLTTASRQFLQNPHESFSERSFLTRRGAINIGHDNQAQLAEKFMADFNGSGVRLERWGATEIARHISHLKSGWKQAVFEPDCFDIDVAGLHQAYLADARRKGVMLLCNARVDSIVRQDGMWELQVGDSQYYARKLVNAAGAWADYIAELAGLPPLGIKPLRRTMVQLETDPPAKIDGALIVALDGSFYFKPETGGSYWLSPHDEIPSAAVDAAPEELDVAIAIDRFQSVKDVEVKKVSRKWAGLRSFAPDRLPVYGFDPRDENFFWFAGQGGFGIQTAPAAARLTRSILLDQSRDEMVNTLDAALYHPRRFR</sequence>
<proteinExistence type="predicted"/>
<dbReference type="InterPro" id="IPR036188">
    <property type="entry name" value="FAD/NAD-bd_sf"/>
</dbReference>